<dbReference type="HAMAP" id="MF_02089">
    <property type="entry name" value="QueH"/>
    <property type="match status" value="1"/>
</dbReference>
<feature type="binding site" evidence="17">
    <location>
        <position position="45"/>
    </location>
    <ligand>
        <name>[4Fe-4S] cluster</name>
        <dbReference type="ChEBI" id="CHEBI:49883"/>
    </ligand>
</feature>
<feature type="binding site" evidence="17">
    <location>
        <position position="128"/>
    </location>
    <ligand>
        <name>[4Fe-4S] cluster</name>
        <dbReference type="ChEBI" id="CHEBI:49883"/>
    </ligand>
</feature>
<sequence>MPDLMELLENMQPDQKINYDRLLEKMILFWQEEGLRPKILLHSCCAPCSTYTLEYLTKYADVTLYFANSNIHPRLEFERRKEVQADFVAAFNERTGQQVEFIAEAYQPQEFLCVVKGLEEEPEGGLRCSACFQMRLDQTALKAKELGADYFGSALTISPHKNSSLINSVGAEVQQLYDMRYLPSDFKKKGGYKRSVEMCEEYDIYRQCYCGCIFAAKQQNVDLKQVSQEARAYLQAKKET</sequence>
<dbReference type="PANTHER" id="PTHR36701">
    <property type="entry name" value="EPOXYQUEUOSINE REDUCTASE QUEH"/>
    <property type="match status" value="1"/>
</dbReference>
<evidence type="ECO:0000256" key="10">
    <source>
        <dbReference type="ARBA" id="ARBA00023002"/>
    </source>
</evidence>
<proteinExistence type="inferred from homology"/>
<evidence type="ECO:0000256" key="3">
    <source>
        <dbReference type="ARBA" id="ARBA00008207"/>
    </source>
</evidence>
<evidence type="ECO:0000256" key="7">
    <source>
        <dbReference type="ARBA" id="ARBA00022694"/>
    </source>
</evidence>
<evidence type="ECO:0000256" key="15">
    <source>
        <dbReference type="ARBA" id="ARBA00031446"/>
    </source>
</evidence>
<keyword evidence="8 17" id="KW-0479">Metal-binding</keyword>
<keyword evidence="13 17" id="KW-1015">Disulfide bond</keyword>
<accession>A0A841ZKJ9</accession>
<dbReference type="PANTHER" id="PTHR36701:SF1">
    <property type="entry name" value="EPOXYQUEUOSINE REDUCTASE QUEH"/>
    <property type="match status" value="1"/>
</dbReference>
<organism evidence="18 19">
    <name type="scientific">Listeria aquatica</name>
    <dbReference type="NCBI Taxonomy" id="1494960"/>
    <lineage>
        <taxon>Bacteria</taxon>
        <taxon>Bacillati</taxon>
        <taxon>Bacillota</taxon>
        <taxon>Bacilli</taxon>
        <taxon>Bacillales</taxon>
        <taxon>Listeriaceae</taxon>
        <taxon>Listeria</taxon>
    </lineage>
</organism>
<feature type="disulfide bond" description="Redox-active" evidence="17">
    <location>
        <begin position="210"/>
        <end position="212"/>
    </location>
</feature>
<dbReference type="GO" id="GO:0046872">
    <property type="term" value="F:metal ion binding"/>
    <property type="evidence" value="ECO:0007669"/>
    <property type="project" value="UniProtKB-KW"/>
</dbReference>
<evidence type="ECO:0000256" key="11">
    <source>
        <dbReference type="ARBA" id="ARBA00023004"/>
    </source>
</evidence>
<evidence type="ECO:0000256" key="4">
    <source>
        <dbReference type="ARBA" id="ARBA00012622"/>
    </source>
</evidence>
<feature type="binding site" evidence="17">
    <location>
        <position position="44"/>
    </location>
    <ligand>
        <name>[4Fe-4S] cluster</name>
        <dbReference type="ChEBI" id="CHEBI:49883"/>
    </ligand>
</feature>
<keyword evidence="12 17" id="KW-0411">Iron-sulfur</keyword>
<keyword evidence="11 17" id="KW-0408">Iron</keyword>
<dbReference type="GO" id="GO:0008616">
    <property type="term" value="P:tRNA queuosine(34) biosynthetic process"/>
    <property type="evidence" value="ECO:0007669"/>
    <property type="project" value="UniProtKB-UniRule"/>
</dbReference>
<gene>
    <name evidence="17" type="primary">queH</name>
    <name evidence="18" type="ORF">HB912_00145</name>
</gene>
<dbReference type="UniPathway" id="UPA00392"/>
<dbReference type="InterPro" id="IPR003828">
    <property type="entry name" value="QueH"/>
</dbReference>
<evidence type="ECO:0000256" key="16">
    <source>
        <dbReference type="ARBA" id="ARBA00047415"/>
    </source>
</evidence>
<comment type="function">
    <text evidence="1 17">Catalyzes the conversion of epoxyqueuosine (oQ) to queuosine (Q), which is a hypermodified base found in the wobble positions of tRNA(Asp), tRNA(Asn), tRNA(His) and tRNA(Tyr).</text>
</comment>
<comment type="similarity">
    <text evidence="3 17">Belongs to the QueH family.</text>
</comment>
<dbReference type="Proteomes" id="UP000559885">
    <property type="component" value="Unassembled WGS sequence"/>
</dbReference>
<evidence type="ECO:0000256" key="13">
    <source>
        <dbReference type="ARBA" id="ARBA00023157"/>
    </source>
</evidence>
<evidence type="ECO:0000256" key="2">
    <source>
        <dbReference type="ARBA" id="ARBA00004691"/>
    </source>
</evidence>
<evidence type="ECO:0000256" key="17">
    <source>
        <dbReference type="HAMAP-Rule" id="MF_02089"/>
    </source>
</evidence>
<dbReference type="Pfam" id="PF02677">
    <property type="entry name" value="QueH"/>
    <property type="match status" value="1"/>
</dbReference>
<reference evidence="18 19" key="1">
    <citation type="submission" date="2020-03" db="EMBL/GenBank/DDBJ databases">
        <title>Soil Listeria distribution.</title>
        <authorList>
            <person name="Liao J."/>
            <person name="Wiedmann M."/>
        </authorList>
    </citation>
    <scope>NUCLEOTIDE SEQUENCE [LARGE SCALE GENOMIC DNA]</scope>
    <source>
        <strain evidence="18 19">FSL L7-1507</strain>
    </source>
</reference>
<name>A0A841ZKJ9_9LIST</name>
<comment type="catalytic activity">
    <reaction evidence="16 17">
        <text>epoxyqueuosine(34) in tRNA + AH2 = queuosine(34) in tRNA + A + H2O</text>
        <dbReference type="Rhea" id="RHEA:32159"/>
        <dbReference type="Rhea" id="RHEA-COMP:18571"/>
        <dbReference type="Rhea" id="RHEA-COMP:18582"/>
        <dbReference type="ChEBI" id="CHEBI:13193"/>
        <dbReference type="ChEBI" id="CHEBI:15377"/>
        <dbReference type="ChEBI" id="CHEBI:17499"/>
        <dbReference type="ChEBI" id="CHEBI:194431"/>
        <dbReference type="ChEBI" id="CHEBI:194443"/>
        <dbReference type="EC" id="1.17.99.6"/>
    </reaction>
</comment>
<evidence type="ECO:0000256" key="12">
    <source>
        <dbReference type="ARBA" id="ARBA00023014"/>
    </source>
</evidence>
<dbReference type="AlphaFoldDB" id="A0A841ZKJ9"/>
<dbReference type="EMBL" id="JAARRM010000001">
    <property type="protein sequence ID" value="MBC1520052.1"/>
    <property type="molecule type" value="Genomic_DNA"/>
</dbReference>
<keyword evidence="6 17" id="KW-0004">4Fe-4S</keyword>
<comment type="caution">
    <text evidence="18">The sequence shown here is derived from an EMBL/GenBank/DDBJ whole genome shotgun (WGS) entry which is preliminary data.</text>
</comment>
<dbReference type="GO" id="GO:0051539">
    <property type="term" value="F:4 iron, 4 sulfur cluster binding"/>
    <property type="evidence" value="ECO:0007669"/>
    <property type="project" value="UniProtKB-UniRule"/>
</dbReference>
<evidence type="ECO:0000256" key="9">
    <source>
        <dbReference type="ARBA" id="ARBA00022785"/>
    </source>
</evidence>
<evidence type="ECO:0000256" key="5">
    <source>
        <dbReference type="ARBA" id="ARBA00016895"/>
    </source>
</evidence>
<evidence type="ECO:0000256" key="6">
    <source>
        <dbReference type="ARBA" id="ARBA00022485"/>
    </source>
</evidence>
<keyword evidence="14 17" id="KW-0676">Redox-active center</keyword>
<keyword evidence="9 17" id="KW-0671">Queuosine biosynthesis</keyword>
<keyword evidence="10 17" id="KW-0560">Oxidoreductase</keyword>
<dbReference type="EC" id="1.17.99.6" evidence="4 17"/>
<evidence type="ECO:0000256" key="1">
    <source>
        <dbReference type="ARBA" id="ARBA00002268"/>
    </source>
</evidence>
<evidence type="ECO:0000313" key="19">
    <source>
        <dbReference type="Proteomes" id="UP000559885"/>
    </source>
</evidence>
<protein>
    <recommendedName>
        <fullName evidence="5 17">Epoxyqueuosine reductase QueH</fullName>
        <ecNumber evidence="4 17">1.17.99.6</ecNumber>
    </recommendedName>
    <alternativeName>
        <fullName evidence="15 17">Queuosine biosynthesis protein QueH</fullName>
    </alternativeName>
</protein>
<feature type="binding site" evidence="17">
    <location>
        <position position="131"/>
    </location>
    <ligand>
        <name>[4Fe-4S] cluster</name>
        <dbReference type="ChEBI" id="CHEBI:49883"/>
    </ligand>
</feature>
<dbReference type="GO" id="GO:0052693">
    <property type="term" value="F:epoxyqueuosine reductase activity"/>
    <property type="evidence" value="ECO:0007669"/>
    <property type="project" value="UniProtKB-UniRule"/>
</dbReference>
<keyword evidence="7 17" id="KW-0819">tRNA processing</keyword>
<evidence type="ECO:0000256" key="14">
    <source>
        <dbReference type="ARBA" id="ARBA00023284"/>
    </source>
</evidence>
<comment type="pathway">
    <text evidence="2 17">tRNA modification; tRNA-queuosine biosynthesis.</text>
</comment>
<evidence type="ECO:0000313" key="18">
    <source>
        <dbReference type="EMBL" id="MBC1520052.1"/>
    </source>
</evidence>
<evidence type="ECO:0000256" key="8">
    <source>
        <dbReference type="ARBA" id="ARBA00022723"/>
    </source>
</evidence>